<dbReference type="InterPro" id="IPR055410">
    <property type="entry name" value="Beta-prop_CAF1B_HIR1"/>
</dbReference>
<comment type="subcellular location">
    <subcellularLocation>
        <location evidence="1 12">Nucleus</location>
    </subcellularLocation>
</comment>
<sequence>MLCKPIFSVDIHPDGTKFATGGQGEDSGKVMIWNMAPVLREEDEKNENIPKMLCQMDNHLACVNCVRWSNNGLYLASGGDDKLVMVWRRAAFIGPSTVFGSSSKLANVEQWRCVTILRNHTGDVMDVAWSPHDVWLASCSVDNTIVIWNARKFPEMVTTLRGHTGLVKGLTWDPVGKYIASQADDHSLKVWRTVDWQMEANITKPFSECGGTTHVLRLSWSPDGQYLVSAHAMNNSGPTAQIVERDGWKTNMDFVGHRKAVTVVKFNPKIFKKKQKNGSSPKPSCPYCCCAVGSKDRSLSVWLTSLKRPLVVIHDLFDKSIMDISWTLTGLGMLVCSMDGTVAYLDFSLDELGDPLNEEEKNSIHQNIYGKSLAITSTEAQLSTTIIENPEVLKYQQERQNSAQANSGPGGAAPESSAPKLNSVMNGESLEDIRKNLLKKQVETRTADGRRRITPLCIAQLDTGDFSPALFNSVPILPSGSSMSSQLTPQLSSDSSPGQASSMGLKPTHDPMLTSPPPNNTANVKSSLLLTSASKIEPMKALDSRFTERSKATPGVTAAISSTAGLTPRPKDGVTAQKEAKTKEETSSDSEDKMAAINKNLTFGKRKPELLLDGGEVVEKRKKGRPRKDKMAASMAQPFNSNSIQVSMEPSVFLEVENEVSMVAGSKLSQLRCSRDGRDWNTLLPSSVVVAAGSSDILAVACEDRMLSVFSSCGRRLLPAIQLGTPASALHCSAHYVMVLTAGATLSVHWTVQREVVLLQTLIADKSDSLVQCADFRSCLPSHDTPASSGPLAVMQGRNLNAGRLASRLSSTPHHMQQSMTLAFLENQLASALTLQSAQEYRYWLLIYARFLVNEGSEYRLRELCKELLGPVHKSAATSWEPTTLGLRKRELLREVLPVIGENLRFQRLFTEYQDQLELLRNK</sequence>
<evidence type="ECO:0000256" key="2">
    <source>
        <dbReference type="ARBA" id="ARBA00007306"/>
    </source>
</evidence>
<keyword evidence="9 12" id="KW-0804">Transcription</keyword>
<feature type="region of interest" description="Disordered" evidence="13">
    <location>
        <begin position="480"/>
        <end position="524"/>
    </location>
</feature>
<keyword evidence="7 12" id="KW-0156">Chromatin regulator</keyword>
<dbReference type="InterPro" id="IPR011494">
    <property type="entry name" value="HIRA-like_C"/>
</dbReference>
<evidence type="ECO:0000256" key="4">
    <source>
        <dbReference type="ARBA" id="ARBA00022491"/>
    </source>
</evidence>
<dbReference type="GO" id="GO:0005634">
    <property type="term" value="C:nucleus"/>
    <property type="evidence" value="ECO:0007669"/>
    <property type="project" value="UniProtKB-SubCell"/>
</dbReference>
<dbReference type="GO" id="GO:0006351">
    <property type="term" value="P:DNA-templated transcription"/>
    <property type="evidence" value="ECO:0007669"/>
    <property type="project" value="InterPro"/>
</dbReference>
<dbReference type="Proteomes" id="UP000005207">
    <property type="component" value="Linkage group LG12"/>
</dbReference>
<reference evidence="16" key="2">
    <citation type="submission" date="2025-08" db="UniProtKB">
        <authorList>
            <consortium name="Ensembl"/>
        </authorList>
    </citation>
    <scope>IDENTIFICATION</scope>
</reference>
<dbReference type="PANTHER" id="PTHR13831:SF0">
    <property type="entry name" value="PROTEIN HIRA"/>
    <property type="match status" value="1"/>
</dbReference>
<keyword evidence="8 12" id="KW-0805">Transcription regulation</keyword>
<dbReference type="GO" id="GO:0000417">
    <property type="term" value="C:HIR complex"/>
    <property type="evidence" value="ECO:0007669"/>
    <property type="project" value="TreeGrafter"/>
</dbReference>
<evidence type="ECO:0000259" key="14">
    <source>
        <dbReference type="Pfam" id="PF07569"/>
    </source>
</evidence>
<keyword evidence="17" id="KW-1185">Reference proteome</keyword>
<keyword evidence="6 12" id="KW-0677">Repeat</keyword>
<dbReference type="Pfam" id="PF07569">
    <property type="entry name" value="Hira"/>
    <property type="match status" value="2"/>
</dbReference>
<feature type="domain" description="Protein HIRA-like C-terminal" evidence="14">
    <location>
        <begin position="714"/>
        <end position="759"/>
    </location>
</feature>
<dbReference type="FunFam" id="2.130.10.10:FF:000075">
    <property type="entry name" value="Protein HIRA"/>
    <property type="match status" value="1"/>
</dbReference>
<feature type="domain" description="Protein HIRA-like C-terminal" evidence="14">
    <location>
        <begin position="762"/>
        <end position="868"/>
    </location>
</feature>
<evidence type="ECO:0000256" key="13">
    <source>
        <dbReference type="SAM" id="MobiDB-lite"/>
    </source>
</evidence>
<keyword evidence="5 11" id="KW-0853">WD repeat</keyword>
<evidence type="ECO:0000256" key="1">
    <source>
        <dbReference type="ARBA" id="ARBA00004123"/>
    </source>
</evidence>
<evidence type="ECO:0000256" key="5">
    <source>
        <dbReference type="ARBA" id="ARBA00022574"/>
    </source>
</evidence>
<evidence type="ECO:0000256" key="3">
    <source>
        <dbReference type="ARBA" id="ARBA00021597"/>
    </source>
</evidence>
<evidence type="ECO:0000313" key="16">
    <source>
        <dbReference type="Ensembl" id="ENSONIP00000050705.1"/>
    </source>
</evidence>
<dbReference type="InterPro" id="IPR036322">
    <property type="entry name" value="WD40_repeat_dom_sf"/>
</dbReference>
<evidence type="ECO:0000256" key="9">
    <source>
        <dbReference type="ARBA" id="ARBA00023163"/>
    </source>
</evidence>
<dbReference type="InterPro" id="IPR001680">
    <property type="entry name" value="WD40_rpt"/>
</dbReference>
<proteinExistence type="inferred from homology"/>
<dbReference type="SUPFAM" id="SSF50978">
    <property type="entry name" value="WD40 repeat-like"/>
    <property type="match status" value="1"/>
</dbReference>
<evidence type="ECO:0000256" key="10">
    <source>
        <dbReference type="ARBA" id="ARBA00023242"/>
    </source>
</evidence>
<feature type="repeat" description="WD" evidence="11">
    <location>
        <begin position="160"/>
        <end position="191"/>
    </location>
</feature>
<evidence type="ECO:0000259" key="15">
    <source>
        <dbReference type="Pfam" id="PF24105"/>
    </source>
</evidence>
<dbReference type="AlphaFoldDB" id="A0A669CRS7"/>
<feature type="region of interest" description="Disordered" evidence="13">
    <location>
        <begin position="545"/>
        <end position="593"/>
    </location>
</feature>
<evidence type="ECO:0000313" key="17">
    <source>
        <dbReference type="Proteomes" id="UP000005207"/>
    </source>
</evidence>
<dbReference type="PROSITE" id="PS50082">
    <property type="entry name" value="WD_REPEATS_2"/>
    <property type="match status" value="3"/>
</dbReference>
<dbReference type="SMART" id="SM00320">
    <property type="entry name" value="WD40"/>
    <property type="match status" value="6"/>
</dbReference>
<gene>
    <name evidence="16" type="primary">HIRA</name>
    <name evidence="16" type="synonym">LOC100695474</name>
</gene>
<dbReference type="GO" id="GO:0006338">
    <property type="term" value="P:chromatin remodeling"/>
    <property type="evidence" value="ECO:0007669"/>
    <property type="project" value="InterPro"/>
</dbReference>
<feature type="repeat" description="WD" evidence="11">
    <location>
        <begin position="117"/>
        <end position="158"/>
    </location>
</feature>
<comment type="similarity">
    <text evidence="2 12">Belongs to the WD repeat HIR1 family.</text>
</comment>
<reference evidence="17" key="1">
    <citation type="submission" date="2012-01" db="EMBL/GenBank/DDBJ databases">
        <title>The Genome Sequence of Oreochromis niloticus (Nile Tilapia).</title>
        <authorList>
            <consortium name="Broad Institute Genome Assembly Team"/>
            <consortium name="Broad Institute Sequencing Platform"/>
            <person name="Di Palma F."/>
            <person name="Johnson J."/>
            <person name="Lander E.S."/>
            <person name="Lindblad-Toh K."/>
        </authorList>
    </citation>
    <scope>NUCLEOTIDE SEQUENCE [LARGE SCALE GENOMIC DNA]</scope>
</reference>
<dbReference type="InterPro" id="IPR031120">
    <property type="entry name" value="HIR1-like"/>
</dbReference>
<dbReference type="Ensembl" id="ENSONIT00000084183.1">
    <property type="protein sequence ID" value="ENSONIP00000050705.1"/>
    <property type="gene ID" value="ENSONIG00000013874.2"/>
</dbReference>
<feature type="region of interest" description="Disordered" evidence="13">
    <location>
        <begin position="398"/>
        <end position="423"/>
    </location>
</feature>
<keyword evidence="10 12" id="KW-0539">Nucleus</keyword>
<feature type="compositionally biased region" description="Basic and acidic residues" evidence="13">
    <location>
        <begin position="578"/>
        <end position="593"/>
    </location>
</feature>
<dbReference type="GO" id="GO:0000785">
    <property type="term" value="C:chromatin"/>
    <property type="evidence" value="ECO:0007669"/>
    <property type="project" value="TreeGrafter"/>
</dbReference>
<evidence type="ECO:0000256" key="7">
    <source>
        <dbReference type="ARBA" id="ARBA00022853"/>
    </source>
</evidence>
<dbReference type="PANTHER" id="PTHR13831">
    <property type="entry name" value="MEMBER OF THE HIR1 FAMILY OF WD-REPEAT PROTEINS"/>
    <property type="match status" value="1"/>
</dbReference>
<dbReference type="InterPro" id="IPR015943">
    <property type="entry name" value="WD40/YVTN_repeat-like_dom_sf"/>
</dbReference>
<reference evidence="16" key="3">
    <citation type="submission" date="2025-09" db="UniProtKB">
        <authorList>
            <consortium name="Ensembl"/>
        </authorList>
    </citation>
    <scope>IDENTIFICATION</scope>
</reference>
<feature type="domain" description="CAF1B/HIR1 beta-propeller" evidence="15">
    <location>
        <begin position="4"/>
        <end position="352"/>
    </location>
</feature>
<protein>
    <recommendedName>
        <fullName evidence="3 12">Protein HIRA</fullName>
    </recommendedName>
</protein>
<dbReference type="FunFam" id="2.130.10.10:FF:000105">
    <property type="entry name" value="Protein HIRA"/>
    <property type="match status" value="1"/>
</dbReference>
<organism evidence="16 17">
    <name type="scientific">Oreochromis niloticus</name>
    <name type="common">Nile tilapia</name>
    <name type="synonym">Tilapia nilotica</name>
    <dbReference type="NCBI Taxonomy" id="8128"/>
    <lineage>
        <taxon>Eukaryota</taxon>
        <taxon>Metazoa</taxon>
        <taxon>Chordata</taxon>
        <taxon>Craniata</taxon>
        <taxon>Vertebrata</taxon>
        <taxon>Euteleostomi</taxon>
        <taxon>Actinopterygii</taxon>
        <taxon>Neopterygii</taxon>
        <taxon>Teleostei</taxon>
        <taxon>Neoteleostei</taxon>
        <taxon>Acanthomorphata</taxon>
        <taxon>Ovalentaria</taxon>
        <taxon>Cichlomorphae</taxon>
        <taxon>Cichliformes</taxon>
        <taxon>Cichlidae</taxon>
        <taxon>African cichlids</taxon>
        <taxon>Pseudocrenilabrinae</taxon>
        <taxon>Oreochromini</taxon>
        <taxon>Oreochromis</taxon>
    </lineage>
</organism>
<feature type="repeat" description="WD" evidence="11">
    <location>
        <begin position="56"/>
        <end position="87"/>
    </location>
</feature>
<evidence type="ECO:0000256" key="6">
    <source>
        <dbReference type="ARBA" id="ARBA00022737"/>
    </source>
</evidence>
<evidence type="ECO:0000256" key="11">
    <source>
        <dbReference type="PROSITE-ProRule" id="PRU00221"/>
    </source>
</evidence>
<evidence type="ECO:0000256" key="12">
    <source>
        <dbReference type="RuleBase" id="RU364014"/>
    </source>
</evidence>
<comment type="function">
    <text evidence="12">Required for replication-independent chromatin assembly and for the periodic repression of histone gene transcription during the cell cycle.</text>
</comment>
<name>A0A669CRS7_ORENI</name>
<dbReference type="GeneTree" id="ENSGT00550000074919"/>
<evidence type="ECO:0000256" key="8">
    <source>
        <dbReference type="ARBA" id="ARBA00023015"/>
    </source>
</evidence>
<dbReference type="Gene3D" id="2.130.10.10">
    <property type="entry name" value="YVTN repeat-like/Quinoprotein amine dehydrogenase"/>
    <property type="match status" value="2"/>
</dbReference>
<accession>A0A669CRS7</accession>
<dbReference type="CDD" id="cd00200">
    <property type="entry name" value="WD40"/>
    <property type="match status" value="1"/>
</dbReference>
<keyword evidence="4 12" id="KW-0678">Repressor</keyword>
<feature type="compositionally biased region" description="Polar residues" evidence="13">
    <location>
        <begin position="398"/>
        <end position="407"/>
    </location>
</feature>
<dbReference type="GO" id="GO:0006355">
    <property type="term" value="P:regulation of DNA-templated transcription"/>
    <property type="evidence" value="ECO:0007669"/>
    <property type="project" value="InterPro"/>
</dbReference>
<dbReference type="Pfam" id="PF24105">
    <property type="entry name" value="Beta-prop_CAF1B_HIR1"/>
    <property type="match status" value="1"/>
</dbReference>
<feature type="compositionally biased region" description="Polar residues" evidence="13">
    <location>
        <begin position="480"/>
        <end position="502"/>
    </location>
</feature>
<dbReference type="GO" id="GO:0031491">
    <property type="term" value="F:nucleosome binding"/>
    <property type="evidence" value="ECO:0007669"/>
    <property type="project" value="TreeGrafter"/>
</dbReference>
<dbReference type="PROSITE" id="PS50294">
    <property type="entry name" value="WD_REPEATS_REGION"/>
    <property type="match status" value="3"/>
</dbReference>